<proteinExistence type="predicted"/>
<keyword evidence="1" id="KW-0805">Transcription regulation</keyword>
<dbReference type="Proteomes" id="UP000034832">
    <property type="component" value="Unassembled WGS sequence"/>
</dbReference>
<dbReference type="SMART" id="SM00342">
    <property type="entry name" value="HTH_ARAC"/>
    <property type="match status" value="1"/>
</dbReference>
<dbReference type="GO" id="GO:0043565">
    <property type="term" value="F:sequence-specific DNA binding"/>
    <property type="evidence" value="ECO:0007669"/>
    <property type="project" value="InterPro"/>
</dbReference>
<evidence type="ECO:0000313" key="5">
    <source>
        <dbReference type="EMBL" id="TKT70500.1"/>
    </source>
</evidence>
<dbReference type="EMBL" id="LBIA02000001">
    <property type="protein sequence ID" value="TKT70500.1"/>
    <property type="molecule type" value="Genomic_DNA"/>
</dbReference>
<sequence>MSDGFSVTTSRVHDFEGFREAVHGSHVDVMQLERGRLHGSLTHVGIGNFSLSVGSFSTGIRTQRTSKEQKLIVGMLLESKNRVTHWSYDMRPGDVLVIPPSIDHDGRFFGASSYAAIRLDLADVSSIFGGETDLADPATWSVKSHYKADPRLGVVAIQRLRKIMSRLADPNIKLPEQSADFWRRSITDAMMATVMHSLPSDNAGPPLSATRLIRNVEHYIEAVGIRPVHIAELCAEFGVSRRSLHRAFDEVLGIGPVTFLRYKRLCGVHSILRESDPARTTVAEVAIQHGFIELGRFAQYYHTLFGEHPSETLRAPAGSLATSQAMFRPRFA</sequence>
<keyword evidence="2" id="KW-0238">DNA-binding</keyword>
<keyword evidence="6" id="KW-1185">Reference proteome</keyword>
<protein>
    <submittedName>
        <fullName evidence="5">Helix-turn-helix domain-containing protein</fullName>
    </submittedName>
</protein>
<dbReference type="AlphaFoldDB" id="A0A4U6BJV5"/>
<organism evidence="5 6">
    <name type="scientific">Afipia massiliensis</name>
    <dbReference type="NCBI Taxonomy" id="211460"/>
    <lineage>
        <taxon>Bacteria</taxon>
        <taxon>Pseudomonadati</taxon>
        <taxon>Pseudomonadota</taxon>
        <taxon>Alphaproteobacteria</taxon>
        <taxon>Hyphomicrobiales</taxon>
        <taxon>Nitrobacteraceae</taxon>
        <taxon>Afipia</taxon>
    </lineage>
</organism>
<dbReference type="Pfam" id="PF12833">
    <property type="entry name" value="HTH_18"/>
    <property type="match status" value="1"/>
</dbReference>
<dbReference type="InterPro" id="IPR050204">
    <property type="entry name" value="AraC_XylS_family_regulators"/>
</dbReference>
<dbReference type="GO" id="GO:0003700">
    <property type="term" value="F:DNA-binding transcription factor activity"/>
    <property type="evidence" value="ECO:0007669"/>
    <property type="project" value="InterPro"/>
</dbReference>
<reference evidence="5" key="1">
    <citation type="submission" date="2019-04" db="EMBL/GenBank/DDBJ databases">
        <title>Whole genome sequencing of cave bacteria.</title>
        <authorList>
            <person name="Gan H.M."/>
            <person name="Barton H."/>
            <person name="Savka M.A."/>
        </authorList>
    </citation>
    <scope>NUCLEOTIDE SEQUENCE [LARGE SCALE GENOMIC DNA]</scope>
    <source>
        <strain evidence="5">LC387</strain>
    </source>
</reference>
<keyword evidence="3" id="KW-0804">Transcription</keyword>
<dbReference type="InterPro" id="IPR009057">
    <property type="entry name" value="Homeodomain-like_sf"/>
</dbReference>
<dbReference type="Gene3D" id="1.10.10.60">
    <property type="entry name" value="Homeodomain-like"/>
    <property type="match status" value="1"/>
</dbReference>
<dbReference type="PANTHER" id="PTHR46796">
    <property type="entry name" value="HTH-TYPE TRANSCRIPTIONAL ACTIVATOR RHAS-RELATED"/>
    <property type="match status" value="1"/>
</dbReference>
<evidence type="ECO:0000256" key="1">
    <source>
        <dbReference type="ARBA" id="ARBA00023015"/>
    </source>
</evidence>
<dbReference type="InterPro" id="IPR018060">
    <property type="entry name" value="HTH_AraC"/>
</dbReference>
<accession>A0A4U6BJV5</accession>
<name>A0A4U6BJV5_9BRAD</name>
<dbReference type="RefSeq" id="WP_046828851.1">
    <property type="nucleotide sequence ID" value="NZ_LBIA02000001.1"/>
</dbReference>
<comment type="caution">
    <text evidence="5">The sequence shown here is derived from an EMBL/GenBank/DDBJ whole genome shotgun (WGS) entry which is preliminary data.</text>
</comment>
<gene>
    <name evidence="5" type="ORF">YH63_003215</name>
</gene>
<dbReference type="SUPFAM" id="SSF46689">
    <property type="entry name" value="Homeodomain-like"/>
    <property type="match status" value="1"/>
</dbReference>
<evidence type="ECO:0000256" key="2">
    <source>
        <dbReference type="ARBA" id="ARBA00023125"/>
    </source>
</evidence>
<evidence type="ECO:0000259" key="4">
    <source>
        <dbReference type="PROSITE" id="PS01124"/>
    </source>
</evidence>
<evidence type="ECO:0000256" key="3">
    <source>
        <dbReference type="ARBA" id="ARBA00023163"/>
    </source>
</evidence>
<dbReference type="PROSITE" id="PS01124">
    <property type="entry name" value="HTH_ARAC_FAMILY_2"/>
    <property type="match status" value="1"/>
</dbReference>
<feature type="domain" description="HTH araC/xylS-type" evidence="4">
    <location>
        <begin position="214"/>
        <end position="315"/>
    </location>
</feature>
<dbReference type="STRING" id="211460.YH63_15675"/>
<evidence type="ECO:0000313" key="6">
    <source>
        <dbReference type="Proteomes" id="UP000034832"/>
    </source>
</evidence>
<dbReference type="OrthoDB" id="7285481at2"/>